<evidence type="ECO:0008006" key="3">
    <source>
        <dbReference type="Google" id="ProtNLM"/>
    </source>
</evidence>
<name>A0ABY6LFP3_9ARAC</name>
<dbReference type="EMBL" id="CP092880">
    <property type="protein sequence ID" value="UYV80005.1"/>
    <property type="molecule type" value="Genomic_DNA"/>
</dbReference>
<evidence type="ECO:0000313" key="2">
    <source>
        <dbReference type="Proteomes" id="UP001235939"/>
    </source>
</evidence>
<gene>
    <name evidence="1" type="ORF">LAZ67_18001377</name>
</gene>
<sequence>MEEEREILRQETGYNSNSPYALKPFGRVTSIVQQMMELANSCWADTRREAFITLHEKVKISQIPARLDIKTKGVTTPVYVTYGIRCSLCHRQGHKRANCPQRTGSEDKLLFPERPPVARPKAWSKPLAFSPQVSPTAAPTPAASTVATAVADPPADIINETASVNRSTTNETQKFPPSQDKRNMAQKQIDELLKNDKASEAIKSVQQVGLEREKLVEAFTNNGIMDKL</sequence>
<dbReference type="Proteomes" id="UP001235939">
    <property type="component" value="Chromosome 18"/>
</dbReference>
<dbReference type="Pfam" id="PF16588">
    <property type="entry name" value="zf-C2H2_10"/>
    <property type="match status" value="1"/>
</dbReference>
<accession>A0ABY6LFP3</accession>
<organism evidence="1 2">
    <name type="scientific">Cordylochernes scorpioides</name>
    <dbReference type="NCBI Taxonomy" id="51811"/>
    <lineage>
        <taxon>Eukaryota</taxon>
        <taxon>Metazoa</taxon>
        <taxon>Ecdysozoa</taxon>
        <taxon>Arthropoda</taxon>
        <taxon>Chelicerata</taxon>
        <taxon>Arachnida</taxon>
        <taxon>Pseudoscorpiones</taxon>
        <taxon>Cheliferoidea</taxon>
        <taxon>Chernetidae</taxon>
        <taxon>Cordylochernes</taxon>
    </lineage>
</organism>
<protein>
    <recommendedName>
        <fullName evidence="3">CCHC-type domain-containing protein</fullName>
    </recommendedName>
</protein>
<reference evidence="1 2" key="1">
    <citation type="submission" date="2022-01" db="EMBL/GenBank/DDBJ databases">
        <title>A chromosomal length assembly of Cordylochernes scorpioides.</title>
        <authorList>
            <person name="Zeh D."/>
            <person name="Zeh J."/>
        </authorList>
    </citation>
    <scope>NUCLEOTIDE SEQUENCE [LARGE SCALE GENOMIC DNA]</scope>
    <source>
        <strain evidence="1">IN4F17</strain>
        <tissue evidence="1">Whole Body</tissue>
    </source>
</reference>
<evidence type="ECO:0000313" key="1">
    <source>
        <dbReference type="EMBL" id="UYV80005.1"/>
    </source>
</evidence>
<proteinExistence type="predicted"/>
<keyword evidence="2" id="KW-1185">Reference proteome</keyword>